<organism evidence="1 2">
    <name type="scientific">Candidatus Uhrbacteria bacterium GW2011_GWF2_39_13</name>
    <dbReference type="NCBI Taxonomy" id="1618995"/>
    <lineage>
        <taxon>Bacteria</taxon>
        <taxon>Candidatus Uhriibacteriota</taxon>
    </lineage>
</organism>
<reference evidence="1 2" key="1">
    <citation type="journal article" date="2015" name="Nature">
        <title>rRNA introns, odd ribosomes, and small enigmatic genomes across a large radiation of phyla.</title>
        <authorList>
            <person name="Brown C.T."/>
            <person name="Hug L.A."/>
            <person name="Thomas B.C."/>
            <person name="Sharon I."/>
            <person name="Castelle C.J."/>
            <person name="Singh A."/>
            <person name="Wilkins M.J."/>
            <person name="Williams K.H."/>
            <person name="Banfield J.F."/>
        </authorList>
    </citation>
    <scope>NUCLEOTIDE SEQUENCE [LARGE SCALE GENOMIC DNA]</scope>
</reference>
<accession>A0A0G0PZG8</accession>
<protein>
    <submittedName>
        <fullName evidence="1">Uncharacterized protein</fullName>
    </submittedName>
</protein>
<dbReference type="AlphaFoldDB" id="A0A0G0PZG8"/>
<dbReference type="EMBL" id="LBWG01000026">
    <property type="protein sequence ID" value="KKR03550.1"/>
    <property type="molecule type" value="Genomic_DNA"/>
</dbReference>
<sequence length="94" mass="11061">MKKRRAILKEVLKNGNFKKLDKKTFLNAWKALAFIYVGLHPDEHENPEGGWPKRLKPLAVEVFRRRENGEFTDNELYPSQEVLKGIKARLSQRK</sequence>
<proteinExistence type="predicted"/>
<evidence type="ECO:0000313" key="2">
    <source>
        <dbReference type="Proteomes" id="UP000033935"/>
    </source>
</evidence>
<comment type="caution">
    <text evidence="1">The sequence shown here is derived from an EMBL/GenBank/DDBJ whole genome shotgun (WGS) entry which is preliminary data.</text>
</comment>
<evidence type="ECO:0000313" key="1">
    <source>
        <dbReference type="EMBL" id="KKR03550.1"/>
    </source>
</evidence>
<name>A0A0G0PZG8_9BACT</name>
<dbReference type="Proteomes" id="UP000033935">
    <property type="component" value="Unassembled WGS sequence"/>
</dbReference>
<gene>
    <name evidence="1" type="ORF">UT30_C0026G0010</name>
</gene>